<proteinExistence type="inferred from homology"/>
<protein>
    <recommendedName>
        <fullName evidence="3">Urease subunit gamma</fullName>
        <ecNumber evidence="3">3.5.1.5</ecNumber>
    </recommendedName>
</protein>
<dbReference type="GO" id="GO:0016151">
    <property type="term" value="F:nickel cation binding"/>
    <property type="evidence" value="ECO:0007669"/>
    <property type="project" value="InterPro"/>
</dbReference>
<dbReference type="Gene3D" id="3.30.280.10">
    <property type="entry name" value="Urease, gamma-like subunit"/>
    <property type="match status" value="1"/>
</dbReference>
<evidence type="ECO:0000256" key="1">
    <source>
        <dbReference type="ARBA" id="ARBA00022801"/>
    </source>
</evidence>
<keyword evidence="5" id="KW-1185">Reference proteome</keyword>
<evidence type="ECO:0000256" key="2">
    <source>
        <dbReference type="ARBA" id="ARBA00047778"/>
    </source>
</evidence>
<dbReference type="PANTHER" id="PTHR33569">
    <property type="entry name" value="UREASE"/>
    <property type="match status" value="1"/>
</dbReference>
<dbReference type="EC" id="3.5.1.5" evidence="3"/>
<name>A0A7W3P6B1_9ACTN</name>
<dbReference type="Pfam" id="PF00547">
    <property type="entry name" value="Urease_gamma"/>
    <property type="match status" value="1"/>
</dbReference>
<organism evidence="4 5">
    <name type="scientific">Microlunatus kandeliicorticis</name>
    <dbReference type="NCBI Taxonomy" id="1759536"/>
    <lineage>
        <taxon>Bacteria</taxon>
        <taxon>Bacillati</taxon>
        <taxon>Actinomycetota</taxon>
        <taxon>Actinomycetes</taxon>
        <taxon>Propionibacteriales</taxon>
        <taxon>Propionibacteriaceae</taxon>
        <taxon>Microlunatus</taxon>
    </lineage>
</organism>
<dbReference type="EMBL" id="JACGWT010000003">
    <property type="protein sequence ID" value="MBA8794730.1"/>
    <property type="molecule type" value="Genomic_DNA"/>
</dbReference>
<dbReference type="NCBIfam" id="TIGR00193">
    <property type="entry name" value="urease_gam"/>
    <property type="match status" value="1"/>
</dbReference>
<reference evidence="4 5" key="1">
    <citation type="submission" date="2020-07" db="EMBL/GenBank/DDBJ databases">
        <title>Sequencing the genomes of 1000 actinobacteria strains.</title>
        <authorList>
            <person name="Klenk H.-P."/>
        </authorList>
    </citation>
    <scope>NUCLEOTIDE SEQUENCE [LARGE SCALE GENOMIC DNA]</scope>
    <source>
        <strain evidence="4 5">DSM 100723</strain>
    </source>
</reference>
<evidence type="ECO:0000313" key="5">
    <source>
        <dbReference type="Proteomes" id="UP000523079"/>
    </source>
</evidence>
<dbReference type="Proteomes" id="UP000523079">
    <property type="component" value="Unassembled WGS sequence"/>
</dbReference>
<comment type="subcellular location">
    <subcellularLocation>
        <location evidence="3">Cytoplasm</location>
    </subcellularLocation>
</comment>
<dbReference type="NCBIfam" id="NF009712">
    <property type="entry name" value="PRK13241.1"/>
    <property type="match status" value="1"/>
</dbReference>
<dbReference type="InterPro" id="IPR036463">
    <property type="entry name" value="Urease_gamma_sf"/>
</dbReference>
<evidence type="ECO:0000313" key="4">
    <source>
        <dbReference type="EMBL" id="MBA8794730.1"/>
    </source>
</evidence>
<dbReference type="AlphaFoldDB" id="A0A7W3P6B1"/>
<dbReference type="PANTHER" id="PTHR33569:SF1">
    <property type="entry name" value="UREASE"/>
    <property type="match status" value="1"/>
</dbReference>
<dbReference type="GO" id="GO:0043419">
    <property type="term" value="P:urea catabolic process"/>
    <property type="evidence" value="ECO:0007669"/>
    <property type="project" value="InterPro"/>
</dbReference>
<dbReference type="RefSeq" id="WP_182560273.1">
    <property type="nucleotide sequence ID" value="NZ_JACGWT010000003.1"/>
</dbReference>
<comment type="catalytic activity">
    <reaction evidence="2 3">
        <text>urea + 2 H2O + H(+) = hydrogencarbonate + 2 NH4(+)</text>
        <dbReference type="Rhea" id="RHEA:20557"/>
        <dbReference type="ChEBI" id="CHEBI:15377"/>
        <dbReference type="ChEBI" id="CHEBI:15378"/>
        <dbReference type="ChEBI" id="CHEBI:16199"/>
        <dbReference type="ChEBI" id="CHEBI:17544"/>
        <dbReference type="ChEBI" id="CHEBI:28938"/>
        <dbReference type="EC" id="3.5.1.5"/>
    </reaction>
</comment>
<dbReference type="GO" id="GO:0005737">
    <property type="term" value="C:cytoplasm"/>
    <property type="evidence" value="ECO:0007669"/>
    <property type="project" value="UniProtKB-SubCell"/>
</dbReference>
<dbReference type="InterPro" id="IPR050069">
    <property type="entry name" value="Urease_subunit"/>
</dbReference>
<gene>
    <name evidence="4" type="ORF">FHX74_002349</name>
</gene>
<comment type="similarity">
    <text evidence="3">Belongs to the urease gamma subunit family.</text>
</comment>
<evidence type="ECO:0000256" key="3">
    <source>
        <dbReference type="RuleBase" id="RU003850"/>
    </source>
</evidence>
<sequence>MHLAPSETEKLLQAVAGMVARDRLDRGVKLNYPESVALLATWVIERARDGHTVAELMTTGREVLRRDQVMAGVAEMLTEVQVEATFPDGRKLVTLHHPIGG</sequence>
<accession>A0A7W3P6B1</accession>
<dbReference type="GO" id="GO:0009039">
    <property type="term" value="F:urease activity"/>
    <property type="evidence" value="ECO:0007669"/>
    <property type="project" value="UniProtKB-EC"/>
</dbReference>
<dbReference type="SUPFAM" id="SSF54111">
    <property type="entry name" value="Urease, gamma-subunit"/>
    <property type="match status" value="1"/>
</dbReference>
<dbReference type="InterPro" id="IPR002026">
    <property type="entry name" value="Urease_gamma/gamma-beta_su"/>
</dbReference>
<comment type="caution">
    <text evidence="4">The sequence shown here is derived from an EMBL/GenBank/DDBJ whole genome shotgun (WGS) entry which is preliminary data.</text>
</comment>
<dbReference type="CDD" id="cd00390">
    <property type="entry name" value="Urease_gamma"/>
    <property type="match status" value="1"/>
</dbReference>
<keyword evidence="1 3" id="KW-0378">Hydrolase</keyword>